<dbReference type="Pfam" id="PF03372">
    <property type="entry name" value="Exo_endo_phos"/>
    <property type="match status" value="1"/>
</dbReference>
<dbReference type="InterPro" id="IPR036691">
    <property type="entry name" value="Endo/exonu/phosph_ase_sf"/>
</dbReference>
<dbReference type="InterPro" id="IPR005135">
    <property type="entry name" value="Endo/exonuclease/phosphatase"/>
</dbReference>
<proteinExistence type="predicted"/>
<keyword evidence="3" id="KW-0540">Nuclease</keyword>
<accession>A0AAD4MMJ7</accession>
<dbReference type="GO" id="GO:0004519">
    <property type="term" value="F:endonuclease activity"/>
    <property type="evidence" value="ECO:0007669"/>
    <property type="project" value="UniProtKB-KW"/>
</dbReference>
<keyword evidence="3" id="KW-0255">Endonuclease</keyword>
<keyword evidence="1" id="KW-1133">Transmembrane helix</keyword>
<gene>
    <name evidence="3" type="ORF">DdX_17928</name>
</gene>
<dbReference type="SUPFAM" id="SSF56219">
    <property type="entry name" value="DNase I-like"/>
    <property type="match status" value="1"/>
</dbReference>
<keyword evidence="4" id="KW-1185">Reference proteome</keyword>
<keyword evidence="1" id="KW-0812">Transmembrane</keyword>
<evidence type="ECO:0000313" key="4">
    <source>
        <dbReference type="Proteomes" id="UP001201812"/>
    </source>
</evidence>
<name>A0AAD4MMJ7_9BILA</name>
<keyword evidence="3" id="KW-0378">Hydrolase</keyword>
<evidence type="ECO:0000313" key="3">
    <source>
        <dbReference type="EMBL" id="KAI1698391.1"/>
    </source>
</evidence>
<dbReference type="Proteomes" id="UP001201812">
    <property type="component" value="Unassembled WGS sequence"/>
</dbReference>
<dbReference type="PANTHER" id="PTHR41349">
    <property type="match status" value="1"/>
</dbReference>
<dbReference type="EMBL" id="JAKKPZ010000220">
    <property type="protein sequence ID" value="KAI1698391.1"/>
    <property type="molecule type" value="Genomic_DNA"/>
</dbReference>
<keyword evidence="1" id="KW-0472">Membrane</keyword>
<evidence type="ECO:0000256" key="1">
    <source>
        <dbReference type="SAM" id="Phobius"/>
    </source>
</evidence>
<comment type="caution">
    <text evidence="3">The sequence shown here is derived from an EMBL/GenBank/DDBJ whole genome shotgun (WGS) entry which is preliminary data.</text>
</comment>
<reference evidence="3" key="1">
    <citation type="submission" date="2022-01" db="EMBL/GenBank/DDBJ databases">
        <title>Genome Sequence Resource for Two Populations of Ditylenchus destructor, the Migratory Endoparasitic Phytonematode.</title>
        <authorList>
            <person name="Zhang H."/>
            <person name="Lin R."/>
            <person name="Xie B."/>
        </authorList>
    </citation>
    <scope>NUCLEOTIDE SEQUENCE</scope>
    <source>
        <strain evidence="3">BazhouSP</strain>
    </source>
</reference>
<dbReference type="PANTHER" id="PTHR41349:SF1">
    <property type="entry name" value="PROTEIN CBG08683"/>
    <property type="match status" value="1"/>
</dbReference>
<protein>
    <submittedName>
        <fullName evidence="3">Endonuclease/Exonuclease/phosphatase family domain-containing protein</fullName>
    </submittedName>
</protein>
<feature type="transmembrane region" description="Helical" evidence="1">
    <location>
        <begin position="6"/>
        <end position="31"/>
    </location>
</feature>
<dbReference type="AlphaFoldDB" id="A0AAD4MMJ7"/>
<organism evidence="3 4">
    <name type="scientific">Ditylenchus destructor</name>
    <dbReference type="NCBI Taxonomy" id="166010"/>
    <lineage>
        <taxon>Eukaryota</taxon>
        <taxon>Metazoa</taxon>
        <taxon>Ecdysozoa</taxon>
        <taxon>Nematoda</taxon>
        <taxon>Chromadorea</taxon>
        <taxon>Rhabditida</taxon>
        <taxon>Tylenchina</taxon>
        <taxon>Tylenchomorpha</taxon>
        <taxon>Sphaerularioidea</taxon>
        <taxon>Anguinidae</taxon>
        <taxon>Anguininae</taxon>
        <taxon>Ditylenchus</taxon>
    </lineage>
</organism>
<dbReference type="Gene3D" id="3.60.10.10">
    <property type="entry name" value="Endonuclease/exonuclease/phosphatase"/>
    <property type="match status" value="1"/>
</dbReference>
<evidence type="ECO:0000259" key="2">
    <source>
        <dbReference type="Pfam" id="PF03372"/>
    </source>
</evidence>
<feature type="domain" description="Endonuclease/exonuclease/phosphatase" evidence="2">
    <location>
        <begin position="62"/>
        <end position="351"/>
    </location>
</feature>
<sequence length="361" mass="41456">MRSLFILMNAIKIILLAGGLTVTVYVGLVIIKRVAVDNKLEKLATINSRVCSIPAPNLLRVMTFNTWRSGGKVNNGLSKVIRQIMEVNPDIVSLQEIEVPSYLDQIVNGLKKKTGIHWEGKVAREKRPFVAILSKHKILNVIAQKRHHYIAANIAVSENLNVSFWAHWNDWRRSGPVEIYKKTIVDNATMMENEADRLTIIKKLVADLQFQKALKTVNEKPILVCGDFNTPSDMDWVYENRHIHFNTVMPWPTTKYLTDEVKMVDSYRKVHPNVTMHPGITWSTVERWNTEIKAAEPQDRIDFIFYKSPRLVPVRSEVMPCTNASLSVCHEYCACGETCKDVKNNLHPSDHYLVYTDFLWK</sequence>